<organism evidence="1 2">
    <name type="scientific">Rehmannia glutinosa</name>
    <name type="common">Chinese foxglove</name>
    <dbReference type="NCBI Taxonomy" id="99300"/>
    <lineage>
        <taxon>Eukaryota</taxon>
        <taxon>Viridiplantae</taxon>
        <taxon>Streptophyta</taxon>
        <taxon>Embryophyta</taxon>
        <taxon>Tracheophyta</taxon>
        <taxon>Spermatophyta</taxon>
        <taxon>Magnoliopsida</taxon>
        <taxon>eudicotyledons</taxon>
        <taxon>Gunneridae</taxon>
        <taxon>Pentapetalae</taxon>
        <taxon>asterids</taxon>
        <taxon>lamiids</taxon>
        <taxon>Lamiales</taxon>
        <taxon>Orobanchaceae</taxon>
        <taxon>Rehmannieae</taxon>
        <taxon>Rehmannia</taxon>
    </lineage>
</organism>
<dbReference type="InterPro" id="IPR051710">
    <property type="entry name" value="Phosphatase_SH3-domain"/>
</dbReference>
<dbReference type="SUPFAM" id="SSF53254">
    <property type="entry name" value="Phosphoglycerate mutase-like"/>
    <property type="match status" value="1"/>
</dbReference>
<gene>
    <name evidence="1" type="ORF">DH2020_023336</name>
</gene>
<name>A0ABR0W5R3_REHGL</name>
<dbReference type="Proteomes" id="UP001318860">
    <property type="component" value="Unassembled WGS sequence"/>
</dbReference>
<evidence type="ECO:0000313" key="1">
    <source>
        <dbReference type="EMBL" id="KAK6142988.1"/>
    </source>
</evidence>
<sequence>MMGSSDGDGYGDPFKQPQFYQNVVVMRHGDRLDNVVLSGRRRRRAPGTLRWRRTARSGHSGPAKNSTAAEVIAALCAVANNSDDPNDLTSNGVVIDPSKIKVSIEYGLSEMMNSLAIRDPVAPKDGIFSFNISECESVLPAGTIDNTVEMVYKKLPQWQETVEGARARYLEVIKTLADKYPSENLLLVTHGKLFGGRLLNSVLLA</sequence>
<protein>
    <recommendedName>
        <fullName evidence="3">Phosphoglycerate mutase-like protein</fullName>
    </recommendedName>
</protein>
<comment type="caution">
    <text evidence="1">The sequence shown here is derived from an EMBL/GenBank/DDBJ whole genome shotgun (WGS) entry which is preliminary data.</text>
</comment>
<dbReference type="PANTHER" id="PTHR16469:SF27">
    <property type="entry name" value="UBIQUITIN-ASSOCIATED AND SH3 DOMAIN-CONTAINING BA-RELATED"/>
    <property type="match status" value="1"/>
</dbReference>
<accession>A0ABR0W5R3</accession>
<dbReference type="InterPro" id="IPR029033">
    <property type="entry name" value="His_PPase_superfam"/>
</dbReference>
<evidence type="ECO:0008006" key="3">
    <source>
        <dbReference type="Google" id="ProtNLM"/>
    </source>
</evidence>
<keyword evidence="2" id="KW-1185">Reference proteome</keyword>
<dbReference type="Gene3D" id="3.40.50.1240">
    <property type="entry name" value="Phosphoglycerate mutase-like"/>
    <property type="match status" value="1"/>
</dbReference>
<dbReference type="PANTHER" id="PTHR16469">
    <property type="entry name" value="UBIQUITIN-ASSOCIATED AND SH3 DOMAIN-CONTAINING BA-RELATED"/>
    <property type="match status" value="1"/>
</dbReference>
<dbReference type="EMBL" id="JABTTQ020000013">
    <property type="protein sequence ID" value="KAK6142988.1"/>
    <property type="molecule type" value="Genomic_DNA"/>
</dbReference>
<evidence type="ECO:0000313" key="2">
    <source>
        <dbReference type="Proteomes" id="UP001318860"/>
    </source>
</evidence>
<reference evidence="1 2" key="1">
    <citation type="journal article" date="2021" name="Comput. Struct. Biotechnol. J.">
        <title>De novo genome assembly of the potent medicinal plant Rehmannia glutinosa using nanopore technology.</title>
        <authorList>
            <person name="Ma L."/>
            <person name="Dong C."/>
            <person name="Song C."/>
            <person name="Wang X."/>
            <person name="Zheng X."/>
            <person name="Niu Y."/>
            <person name="Chen S."/>
            <person name="Feng W."/>
        </authorList>
    </citation>
    <scope>NUCLEOTIDE SEQUENCE [LARGE SCALE GENOMIC DNA]</scope>
    <source>
        <strain evidence="1">DH-2019</strain>
    </source>
</reference>
<proteinExistence type="predicted"/>